<feature type="region of interest" description="Disordered" evidence="4">
    <location>
        <begin position="111"/>
        <end position="172"/>
    </location>
</feature>
<dbReference type="SMR" id="A0A242KZN0"/>
<evidence type="ECO:0000256" key="2">
    <source>
        <dbReference type="ARBA" id="ARBA00024446"/>
    </source>
</evidence>
<dbReference type="GO" id="GO:0031469">
    <property type="term" value="C:bacterial microcompartment"/>
    <property type="evidence" value="ECO:0007669"/>
    <property type="project" value="UniProtKB-SubCell"/>
</dbReference>
<dbReference type="PROSITE" id="PS51930">
    <property type="entry name" value="BMC_2"/>
    <property type="match status" value="1"/>
</dbReference>
<dbReference type="Proteomes" id="UP000195024">
    <property type="component" value="Unassembled WGS sequence"/>
</dbReference>
<comment type="subcellular location">
    <subcellularLocation>
        <location evidence="1">Bacterial microcompartment</location>
    </subcellularLocation>
</comment>
<dbReference type="PANTHER" id="PTHR33941">
    <property type="entry name" value="PROPANEDIOL UTILIZATION PROTEIN PDUA"/>
    <property type="match status" value="1"/>
</dbReference>
<dbReference type="InterPro" id="IPR000249">
    <property type="entry name" value="BMC_dom"/>
</dbReference>
<comment type="caution">
    <text evidence="6">The sequence shown here is derived from an EMBL/GenBank/DDBJ whole genome shotgun (WGS) entry which is preliminary data.</text>
</comment>
<gene>
    <name evidence="6" type="ORF">A5802_001139</name>
</gene>
<evidence type="ECO:0000256" key="4">
    <source>
        <dbReference type="SAM" id="MobiDB-lite"/>
    </source>
</evidence>
<evidence type="ECO:0000259" key="5">
    <source>
        <dbReference type="PROSITE" id="PS51930"/>
    </source>
</evidence>
<reference evidence="6 7" key="1">
    <citation type="submission" date="2017-05" db="EMBL/GenBank/DDBJ databases">
        <title>The Genome Sequence of Enterococcus mundtii 6B1_DIV0119.</title>
        <authorList>
            <consortium name="The Broad Institute Genomics Platform"/>
            <consortium name="The Broad Institute Genomic Center for Infectious Diseases"/>
            <person name="Earl A."/>
            <person name="Manson A."/>
            <person name="Schwartman J."/>
            <person name="Gilmore M."/>
            <person name="Abouelleil A."/>
            <person name="Cao P."/>
            <person name="Chapman S."/>
            <person name="Cusick C."/>
            <person name="Shea T."/>
            <person name="Young S."/>
            <person name="Neafsey D."/>
            <person name="Nusbaum C."/>
            <person name="Birren B."/>
        </authorList>
    </citation>
    <scope>NUCLEOTIDE SEQUENCE [LARGE SCALE GENOMIC DNA]</scope>
    <source>
        <strain evidence="6 7">6B1_DIV0119</strain>
    </source>
</reference>
<protein>
    <recommendedName>
        <fullName evidence="5">BMC domain-containing protein</fullName>
    </recommendedName>
</protein>
<comment type="similarity">
    <text evidence="3">Belongs to the bacterial microcompartments protein family.</text>
</comment>
<dbReference type="InterPro" id="IPR050575">
    <property type="entry name" value="BMC_shell"/>
</dbReference>
<dbReference type="Pfam" id="PF00936">
    <property type="entry name" value="BMC"/>
    <property type="match status" value="1"/>
</dbReference>
<feature type="compositionally biased region" description="Basic residues" evidence="4">
    <location>
        <begin position="160"/>
        <end position="172"/>
    </location>
</feature>
<feature type="domain" description="BMC" evidence="5">
    <location>
        <begin position="4"/>
        <end position="89"/>
    </location>
</feature>
<dbReference type="RefSeq" id="WP_086334722.1">
    <property type="nucleotide sequence ID" value="NZ_CABHEA010000003.1"/>
</dbReference>
<keyword evidence="2" id="KW-1283">Bacterial microcompartment</keyword>
<dbReference type="AlphaFoldDB" id="A0A242KZN0"/>
<dbReference type="SMART" id="SM00877">
    <property type="entry name" value="BMC"/>
    <property type="match status" value="1"/>
</dbReference>
<proteinExistence type="inferred from homology"/>
<sequence length="172" mass="18409">MNQAIGMIESTGLASAINLSDIMVKSANIELLSIEKTKGFGWMTVMIQGDVGAVKAAIDAAKSAAIGLDAYVSSLVIPRPGDNILDVFSSKEAQHDSLQAEQRVIDIEETATKQESSLDKTTPVKSENVPVINEDKKEPTSLSTDEVASKEKKSKDSSKKGNKTATKKNKKN</sequence>
<evidence type="ECO:0000256" key="3">
    <source>
        <dbReference type="PROSITE-ProRule" id="PRU01278"/>
    </source>
</evidence>
<dbReference type="SUPFAM" id="SSF143414">
    <property type="entry name" value="CcmK-like"/>
    <property type="match status" value="1"/>
</dbReference>
<evidence type="ECO:0000313" key="6">
    <source>
        <dbReference type="EMBL" id="OTP27404.1"/>
    </source>
</evidence>
<dbReference type="EMBL" id="NGMS01000001">
    <property type="protein sequence ID" value="OTP27404.1"/>
    <property type="molecule type" value="Genomic_DNA"/>
</dbReference>
<name>A0A242KZN0_ENTMU</name>
<feature type="compositionally biased region" description="Basic and acidic residues" evidence="4">
    <location>
        <begin position="147"/>
        <end position="159"/>
    </location>
</feature>
<dbReference type="Gene3D" id="3.30.70.1710">
    <property type="match status" value="1"/>
</dbReference>
<organism evidence="6 7">
    <name type="scientific">Enterococcus mundtii</name>
    <dbReference type="NCBI Taxonomy" id="53346"/>
    <lineage>
        <taxon>Bacteria</taxon>
        <taxon>Bacillati</taxon>
        <taxon>Bacillota</taxon>
        <taxon>Bacilli</taxon>
        <taxon>Lactobacillales</taxon>
        <taxon>Enterococcaceae</taxon>
        <taxon>Enterococcus</taxon>
    </lineage>
</organism>
<dbReference type="InterPro" id="IPR044872">
    <property type="entry name" value="CcmK/CsoS1_BMC"/>
</dbReference>
<dbReference type="InterPro" id="IPR037233">
    <property type="entry name" value="CcmK-like_sf"/>
</dbReference>
<accession>A0A242KZN0</accession>
<evidence type="ECO:0000313" key="7">
    <source>
        <dbReference type="Proteomes" id="UP000195024"/>
    </source>
</evidence>
<dbReference type="PANTHER" id="PTHR33941:SF11">
    <property type="entry name" value="BACTERIAL MICROCOMPARTMENT SHELL PROTEIN PDUJ"/>
    <property type="match status" value="1"/>
</dbReference>
<evidence type="ECO:0000256" key="1">
    <source>
        <dbReference type="ARBA" id="ARBA00024322"/>
    </source>
</evidence>